<accession>A0AA38XTZ0</accession>
<dbReference type="EMBL" id="JAPDRN010000110">
    <property type="protein sequence ID" value="KAJ9622153.1"/>
    <property type="molecule type" value="Genomic_DNA"/>
</dbReference>
<comment type="caution">
    <text evidence="2">The sequence shown here is derived from an EMBL/GenBank/DDBJ whole genome shotgun (WGS) entry which is preliminary data.</text>
</comment>
<dbReference type="Proteomes" id="UP001172681">
    <property type="component" value="Unassembled WGS sequence"/>
</dbReference>
<sequence>MATDPPTGARLNHLVSGRPLTISIEVEDKPHGSELRIHDPEPPVVKNASSGDQVSPGMHQYVSAMIDDDIDMSGPQSGGRNRWKMPKTSRSPIKTDDVPERAKFYSSHSANK</sequence>
<feature type="compositionally biased region" description="Basic and acidic residues" evidence="1">
    <location>
        <begin position="32"/>
        <end position="41"/>
    </location>
</feature>
<dbReference type="AlphaFoldDB" id="A0AA38XTZ0"/>
<name>A0AA38XTZ0_9EURO</name>
<feature type="compositionally biased region" description="Basic and acidic residues" evidence="1">
    <location>
        <begin position="93"/>
        <end position="103"/>
    </location>
</feature>
<organism evidence="2 3">
    <name type="scientific">Knufia peltigerae</name>
    <dbReference type="NCBI Taxonomy" id="1002370"/>
    <lineage>
        <taxon>Eukaryota</taxon>
        <taxon>Fungi</taxon>
        <taxon>Dikarya</taxon>
        <taxon>Ascomycota</taxon>
        <taxon>Pezizomycotina</taxon>
        <taxon>Eurotiomycetes</taxon>
        <taxon>Chaetothyriomycetidae</taxon>
        <taxon>Chaetothyriales</taxon>
        <taxon>Trichomeriaceae</taxon>
        <taxon>Knufia</taxon>
    </lineage>
</organism>
<reference evidence="2" key="1">
    <citation type="submission" date="2022-10" db="EMBL/GenBank/DDBJ databases">
        <title>Culturing micro-colonial fungi from biological soil crusts in the Mojave desert and describing Neophaeococcomyces mojavensis, and introducing the new genera and species Taxawa tesnikishii.</title>
        <authorList>
            <person name="Kurbessoian T."/>
            <person name="Stajich J.E."/>
        </authorList>
    </citation>
    <scope>NUCLEOTIDE SEQUENCE</scope>
    <source>
        <strain evidence="2">TK_35</strain>
    </source>
</reference>
<evidence type="ECO:0000313" key="2">
    <source>
        <dbReference type="EMBL" id="KAJ9622153.1"/>
    </source>
</evidence>
<feature type="region of interest" description="Disordered" evidence="1">
    <location>
        <begin position="69"/>
        <end position="112"/>
    </location>
</feature>
<evidence type="ECO:0000313" key="3">
    <source>
        <dbReference type="Proteomes" id="UP001172681"/>
    </source>
</evidence>
<keyword evidence="3" id="KW-1185">Reference proteome</keyword>
<evidence type="ECO:0000256" key="1">
    <source>
        <dbReference type="SAM" id="MobiDB-lite"/>
    </source>
</evidence>
<feature type="region of interest" description="Disordered" evidence="1">
    <location>
        <begin position="32"/>
        <end position="56"/>
    </location>
</feature>
<gene>
    <name evidence="2" type="ORF">H2204_011660</name>
</gene>
<protein>
    <submittedName>
        <fullName evidence="2">Uncharacterized protein</fullName>
    </submittedName>
</protein>
<proteinExistence type="predicted"/>